<proteinExistence type="predicted"/>
<protein>
    <submittedName>
        <fullName evidence="1">Uncharacterized protein</fullName>
    </submittedName>
</protein>
<dbReference type="EMBL" id="FOZU01000010">
    <property type="protein sequence ID" value="SFS85019.1"/>
    <property type="molecule type" value="Genomic_DNA"/>
</dbReference>
<dbReference type="Proteomes" id="UP000182827">
    <property type="component" value="Unassembled WGS sequence"/>
</dbReference>
<dbReference type="AlphaFoldDB" id="A0A1I6T712"/>
<evidence type="ECO:0000313" key="1">
    <source>
        <dbReference type="EMBL" id="SFS85019.1"/>
    </source>
</evidence>
<organism evidence="1 2">
    <name type="scientific">Acinetobacter bohemicus</name>
    <dbReference type="NCBI Taxonomy" id="1435036"/>
    <lineage>
        <taxon>Bacteria</taxon>
        <taxon>Pseudomonadati</taxon>
        <taxon>Pseudomonadota</taxon>
        <taxon>Gammaproteobacteria</taxon>
        <taxon>Moraxellales</taxon>
        <taxon>Moraxellaceae</taxon>
        <taxon>Acinetobacter</taxon>
    </lineage>
</organism>
<keyword evidence="2" id="KW-1185">Reference proteome</keyword>
<gene>
    <name evidence="1" type="ORF">SAMN05444586_10105</name>
</gene>
<name>A0A1I6T712_9GAMM</name>
<reference evidence="2" key="1">
    <citation type="submission" date="2016-10" db="EMBL/GenBank/DDBJ databases">
        <authorList>
            <person name="Varghese N."/>
            <person name="Submissions S."/>
        </authorList>
    </citation>
    <scope>NUCLEOTIDE SEQUENCE [LARGE SCALE GENOMIC DNA]</scope>
    <source>
        <strain evidence="2">ANC 5076</strain>
    </source>
</reference>
<evidence type="ECO:0000313" key="2">
    <source>
        <dbReference type="Proteomes" id="UP000182827"/>
    </source>
</evidence>
<sequence length="111" mass="13217">MNIGIFWSYKEQIIGIAHNFSLHEADSIGLIDSQYTHVDYWEKLKLQIPGLEHTEYEQLPRGRIIFDTHKSKAIIYLDKTLLRRSKVNQILNFFNLNFENVILRTDPHYKI</sequence>
<accession>A0A1I6T712</accession>